<dbReference type="Gene3D" id="1.10.10.10">
    <property type="entry name" value="Winged helix-like DNA-binding domain superfamily/Winged helix DNA-binding domain"/>
    <property type="match status" value="1"/>
</dbReference>
<dbReference type="SUPFAM" id="SSF64288">
    <property type="entry name" value="Chorismate lyase-like"/>
    <property type="match status" value="1"/>
</dbReference>
<keyword evidence="3" id="KW-0804">Transcription</keyword>
<gene>
    <name evidence="5" type="ORF">ABB30_00190</name>
</gene>
<evidence type="ECO:0000313" key="5">
    <source>
        <dbReference type="EMBL" id="KRG79581.1"/>
    </source>
</evidence>
<evidence type="ECO:0000256" key="2">
    <source>
        <dbReference type="ARBA" id="ARBA00023125"/>
    </source>
</evidence>
<keyword evidence="6" id="KW-1185">Reference proteome</keyword>
<sequence length="246" mass="27663">MTGTRRSKPRYAELGDELQAAIEKGEYPVGTLLPTELELCERFQVSRHTARAALAQLISAGLVDRRPGAGTRVIAQNVAMRYEHEIDTVDLLMQYGNSTRLQVITAQRLPATAEVARQLEIAEGKDYLRLYTLRLEEPSRQPLAVTEMWVPVRTGVPVDKLLDVASAARAVARFLEPSKLSRVEQVFDATSFSTEDARQLSIKKSEPAMRVQRRYRDAQGKMLMIATSLHPPGRFAYSMVLSRNHR</sequence>
<dbReference type="AlphaFoldDB" id="A0A0R0DB24"/>
<dbReference type="Pfam" id="PF07702">
    <property type="entry name" value="UTRA"/>
    <property type="match status" value="1"/>
</dbReference>
<organism evidence="5 6">
    <name type="scientific">Stenotrophomonas ginsengisoli</name>
    <dbReference type="NCBI Taxonomy" id="336566"/>
    <lineage>
        <taxon>Bacteria</taxon>
        <taxon>Pseudomonadati</taxon>
        <taxon>Pseudomonadota</taxon>
        <taxon>Gammaproteobacteria</taxon>
        <taxon>Lysobacterales</taxon>
        <taxon>Lysobacteraceae</taxon>
        <taxon>Stenotrophomonas</taxon>
    </lineage>
</organism>
<dbReference type="GO" id="GO:0003700">
    <property type="term" value="F:DNA-binding transcription factor activity"/>
    <property type="evidence" value="ECO:0007669"/>
    <property type="project" value="InterPro"/>
</dbReference>
<dbReference type="PROSITE" id="PS50949">
    <property type="entry name" value="HTH_GNTR"/>
    <property type="match status" value="1"/>
</dbReference>
<dbReference type="InterPro" id="IPR036388">
    <property type="entry name" value="WH-like_DNA-bd_sf"/>
</dbReference>
<dbReference type="InterPro" id="IPR000524">
    <property type="entry name" value="Tscrpt_reg_HTH_GntR"/>
</dbReference>
<dbReference type="PATRIC" id="fig|336566.3.peg.1002"/>
<dbReference type="InterPro" id="IPR036390">
    <property type="entry name" value="WH_DNA-bd_sf"/>
</dbReference>
<feature type="domain" description="HTH gntR-type" evidence="4">
    <location>
        <begin position="8"/>
        <end position="76"/>
    </location>
</feature>
<dbReference type="InterPro" id="IPR011663">
    <property type="entry name" value="UTRA"/>
</dbReference>
<dbReference type="InterPro" id="IPR028978">
    <property type="entry name" value="Chorismate_lyase_/UTRA_dom_sf"/>
</dbReference>
<dbReference type="Pfam" id="PF00392">
    <property type="entry name" value="GntR"/>
    <property type="match status" value="1"/>
</dbReference>
<dbReference type="GO" id="GO:0045892">
    <property type="term" value="P:negative regulation of DNA-templated transcription"/>
    <property type="evidence" value="ECO:0007669"/>
    <property type="project" value="TreeGrafter"/>
</dbReference>
<evidence type="ECO:0000259" key="4">
    <source>
        <dbReference type="PROSITE" id="PS50949"/>
    </source>
</evidence>
<proteinExistence type="predicted"/>
<dbReference type="InterPro" id="IPR050679">
    <property type="entry name" value="Bact_HTH_transcr_reg"/>
</dbReference>
<dbReference type="GO" id="GO:0003677">
    <property type="term" value="F:DNA binding"/>
    <property type="evidence" value="ECO:0007669"/>
    <property type="project" value="UniProtKB-KW"/>
</dbReference>
<dbReference type="SMART" id="SM00866">
    <property type="entry name" value="UTRA"/>
    <property type="match status" value="1"/>
</dbReference>
<dbReference type="PRINTS" id="PR00035">
    <property type="entry name" value="HTHGNTR"/>
</dbReference>
<evidence type="ECO:0000256" key="3">
    <source>
        <dbReference type="ARBA" id="ARBA00023163"/>
    </source>
</evidence>
<accession>A0A0R0DB24</accession>
<dbReference type="PANTHER" id="PTHR44846">
    <property type="entry name" value="MANNOSYL-D-GLYCERATE TRANSPORT/METABOLISM SYSTEM REPRESSOR MNGR-RELATED"/>
    <property type="match status" value="1"/>
</dbReference>
<dbReference type="RefSeq" id="WP_057636225.1">
    <property type="nucleotide sequence ID" value="NZ_LDJM01000002.1"/>
</dbReference>
<dbReference type="STRING" id="336566.ABB30_00190"/>
<dbReference type="Gene3D" id="3.40.1410.10">
    <property type="entry name" value="Chorismate lyase-like"/>
    <property type="match status" value="1"/>
</dbReference>
<reference evidence="5 6" key="1">
    <citation type="submission" date="2015-05" db="EMBL/GenBank/DDBJ databases">
        <title>Genome sequencing and analysis of members of genus Stenotrophomonas.</title>
        <authorList>
            <person name="Patil P.P."/>
            <person name="Midha S."/>
            <person name="Patil P.B."/>
        </authorList>
    </citation>
    <scope>NUCLEOTIDE SEQUENCE [LARGE SCALE GENOMIC DNA]</scope>
    <source>
        <strain evidence="5 6">DSM 24757</strain>
    </source>
</reference>
<dbReference type="SMART" id="SM00345">
    <property type="entry name" value="HTH_GNTR"/>
    <property type="match status" value="1"/>
</dbReference>
<name>A0A0R0DB24_9GAMM</name>
<keyword evidence="1" id="KW-0805">Transcription regulation</keyword>
<dbReference type="PANTHER" id="PTHR44846:SF1">
    <property type="entry name" value="MANNOSYL-D-GLYCERATE TRANSPORT_METABOLISM SYSTEM REPRESSOR MNGR-RELATED"/>
    <property type="match status" value="1"/>
</dbReference>
<evidence type="ECO:0000313" key="6">
    <source>
        <dbReference type="Proteomes" id="UP000050956"/>
    </source>
</evidence>
<protein>
    <recommendedName>
        <fullName evidence="4">HTH gntR-type domain-containing protein</fullName>
    </recommendedName>
</protein>
<dbReference type="EMBL" id="LDJM01000002">
    <property type="protein sequence ID" value="KRG79581.1"/>
    <property type="molecule type" value="Genomic_DNA"/>
</dbReference>
<evidence type="ECO:0000256" key="1">
    <source>
        <dbReference type="ARBA" id="ARBA00023015"/>
    </source>
</evidence>
<keyword evidence="2" id="KW-0238">DNA-binding</keyword>
<comment type="caution">
    <text evidence="5">The sequence shown here is derived from an EMBL/GenBank/DDBJ whole genome shotgun (WGS) entry which is preliminary data.</text>
</comment>
<dbReference type="Proteomes" id="UP000050956">
    <property type="component" value="Unassembled WGS sequence"/>
</dbReference>
<dbReference type="SUPFAM" id="SSF46785">
    <property type="entry name" value="Winged helix' DNA-binding domain"/>
    <property type="match status" value="1"/>
</dbReference>
<dbReference type="CDD" id="cd07377">
    <property type="entry name" value="WHTH_GntR"/>
    <property type="match status" value="1"/>
</dbReference>